<feature type="transmembrane region" description="Helical" evidence="1">
    <location>
        <begin position="535"/>
        <end position="561"/>
    </location>
</feature>
<evidence type="ECO:0000256" key="1">
    <source>
        <dbReference type="SAM" id="Phobius"/>
    </source>
</evidence>
<reference evidence="2 3" key="2">
    <citation type="journal article" date="2024" name="Int. J. Syst. Evol. Microbiol.">
        <title>Promethearchaeum syntrophicum gen. nov., sp. nov., an anaerobic, obligately syntrophic archaeon, the first isolate of the lineage 'Asgard' archaea, and proposal of the new archaeal phylum Promethearchaeota phyl. nov. and kingdom Promethearchaeati regn. nov.</title>
        <authorList>
            <person name="Imachi H."/>
            <person name="Nobu M.K."/>
            <person name="Kato S."/>
            <person name="Takaki Y."/>
            <person name="Miyazaki M."/>
            <person name="Miyata M."/>
            <person name="Ogawara M."/>
            <person name="Saito Y."/>
            <person name="Sakai S."/>
            <person name="Tahara Y.O."/>
            <person name="Takano Y."/>
            <person name="Tasumi E."/>
            <person name="Uematsu K."/>
            <person name="Yoshimura T."/>
            <person name="Itoh T."/>
            <person name="Ohkuma M."/>
            <person name="Takai K."/>
        </authorList>
    </citation>
    <scope>NUCLEOTIDE SEQUENCE [LARGE SCALE GENOMIC DNA]</scope>
    <source>
        <strain evidence="2 3">MK-D1</strain>
    </source>
</reference>
<dbReference type="KEGG" id="psyt:DSAG12_02672"/>
<dbReference type="RefSeq" id="WP_147663770.1">
    <property type="nucleotide sequence ID" value="NZ_CP042905.2"/>
</dbReference>
<dbReference type="AlphaFoldDB" id="A0A5B9DCK2"/>
<gene>
    <name evidence="2" type="ORF">DSAG12_02672</name>
</gene>
<proteinExistence type="predicted"/>
<keyword evidence="1" id="KW-0472">Membrane</keyword>
<evidence type="ECO:0000313" key="3">
    <source>
        <dbReference type="Proteomes" id="UP000321408"/>
    </source>
</evidence>
<evidence type="ECO:0000313" key="2">
    <source>
        <dbReference type="EMBL" id="QEE16842.1"/>
    </source>
</evidence>
<feature type="transmembrane region" description="Helical" evidence="1">
    <location>
        <begin position="49"/>
        <end position="72"/>
    </location>
</feature>
<organism evidence="2 3">
    <name type="scientific">Promethearchaeum syntrophicum</name>
    <dbReference type="NCBI Taxonomy" id="2594042"/>
    <lineage>
        <taxon>Archaea</taxon>
        <taxon>Promethearchaeati</taxon>
        <taxon>Promethearchaeota</taxon>
        <taxon>Promethearchaeia</taxon>
        <taxon>Promethearchaeales</taxon>
        <taxon>Promethearchaeaceae</taxon>
        <taxon>Promethearchaeum</taxon>
    </lineage>
</organism>
<feature type="transmembrane region" description="Helical" evidence="1">
    <location>
        <begin position="236"/>
        <end position="257"/>
    </location>
</feature>
<keyword evidence="1" id="KW-0812">Transmembrane</keyword>
<feature type="transmembrane region" description="Helical" evidence="1">
    <location>
        <begin position="506"/>
        <end position="523"/>
    </location>
</feature>
<accession>A0A5B9DCK2</accession>
<protein>
    <submittedName>
        <fullName evidence="2">Uncharacterized protein</fullName>
    </submittedName>
</protein>
<feature type="transmembrane region" description="Helical" evidence="1">
    <location>
        <begin position="269"/>
        <end position="288"/>
    </location>
</feature>
<reference evidence="2 3" key="1">
    <citation type="journal article" date="2020" name="Nature">
        <title>Isolation of an archaeon at the prokaryote-eukaryote interface.</title>
        <authorList>
            <person name="Imachi H."/>
            <person name="Nobu M.K."/>
            <person name="Nakahara N."/>
            <person name="Morono Y."/>
            <person name="Ogawara M."/>
            <person name="Takaki Y."/>
            <person name="Takano Y."/>
            <person name="Uematsu K."/>
            <person name="Ikuta T."/>
            <person name="Ito M."/>
            <person name="Matsui Y."/>
            <person name="Miyazaki M."/>
            <person name="Murata K."/>
            <person name="Saito Y."/>
            <person name="Sakai S."/>
            <person name="Song C."/>
            <person name="Tasumi E."/>
            <person name="Yamanaka Y."/>
            <person name="Yamaguchi T."/>
            <person name="Kamagata Y."/>
            <person name="Tamaki H."/>
            <person name="Takai K."/>
        </authorList>
    </citation>
    <scope>NUCLEOTIDE SEQUENCE [LARGE SCALE GENOMIC DNA]</scope>
    <source>
        <strain evidence="2 3">MK-D1</strain>
    </source>
</reference>
<name>A0A5B9DCK2_9ARCH</name>
<dbReference type="Proteomes" id="UP000321408">
    <property type="component" value="Chromosome"/>
</dbReference>
<feature type="transmembrane region" description="Helical" evidence="1">
    <location>
        <begin position="78"/>
        <end position="97"/>
    </location>
</feature>
<sequence length="661" mass="78793">MAEEVNRSKFSPIQQLVLNRLNHQYMQFDDDETILCAKYVYEIPLFNRYWFYGMFYGLFLLFIGPPFLYVHLNNVNMFYLYDILLGCILILGFYPAMKLKNILTTITLYIFTNKATYLLTLSRKAATPEKLKHQDLDYCNCFVRPKPLNKKKYIYRCVFGVNYKDSVRFDCKTLTEFQFFKNVLQQIYFRNAKLFQNSPVALKEFPHIEQYKQNMIFKPEKVKIKKATRMKRNNPFYIIFSLIGGIIGIYKLSIFIWELAQQESDSYVMFIFVFLGVFLVFSVIMVIFDNWRYAVRYLKSNRDHQIELTKDQIKRIINPKDQDLDEQDVHILPFKQDLTYETFETRPRRSPWVGSTNDKSYKLTYFTPSLSIEDIVELDDIDDFQYGFQWKYYHWLEEQNYFLEDHTIESAFANLTPNDFNETLKRALLLAHDAYSERNQTYLSQIQQHQQNQPREKSYENHSIKHNLYPLNDYRKNLEENDEIQSIFRSGLSFKEYLDMNKVKRVGIILGFLIIDVLIFGVLNNQGLLDDIGNFMYIFTPLLFFGILGIMAILILIYYVIFGANLNYFDYLSDKKQEYVLTNKTIQIRDRYDFMVIPFEKIKKVVYTKPTSYYVPKIMIFLNVDSLNVKEREPLKKVMLKTVPLKSPIFKALIEIGMVLG</sequence>
<keyword evidence="3" id="KW-1185">Reference proteome</keyword>
<dbReference type="GeneID" id="41330652"/>
<keyword evidence="1" id="KW-1133">Transmembrane helix</keyword>
<dbReference type="EMBL" id="CP042905">
    <property type="protein sequence ID" value="QEE16842.1"/>
    <property type="molecule type" value="Genomic_DNA"/>
</dbReference>